<keyword evidence="9" id="KW-1185">Reference proteome</keyword>
<dbReference type="InterPro" id="IPR002173">
    <property type="entry name" value="Carboh/pur_kinase_PfkB_CS"/>
</dbReference>
<organism evidence="8 9">
    <name type="scientific">Pseudoclavibacter chungangensis</name>
    <dbReference type="NCBI Taxonomy" id="587635"/>
    <lineage>
        <taxon>Bacteria</taxon>
        <taxon>Bacillati</taxon>
        <taxon>Actinomycetota</taxon>
        <taxon>Actinomycetes</taxon>
        <taxon>Micrococcales</taxon>
        <taxon>Microbacteriaceae</taxon>
        <taxon>Pseudoclavibacter</taxon>
    </lineage>
</organism>
<name>A0A7J5BR24_9MICO</name>
<dbReference type="SUPFAM" id="SSF53613">
    <property type="entry name" value="Ribokinase-like"/>
    <property type="match status" value="1"/>
</dbReference>
<evidence type="ECO:0000256" key="6">
    <source>
        <dbReference type="PIRNR" id="PIRNR000535"/>
    </source>
</evidence>
<protein>
    <submittedName>
        <fullName evidence="8">1-phosphofructokinase family hexose kinase</fullName>
    </submittedName>
</protein>
<comment type="similarity">
    <text evidence="1">Belongs to the carbohydrate kinase PfkB family.</text>
</comment>
<evidence type="ECO:0000313" key="8">
    <source>
        <dbReference type="EMBL" id="KAB1656674.1"/>
    </source>
</evidence>
<keyword evidence="2 6" id="KW-0808">Transferase</keyword>
<accession>A0A7J5BR24</accession>
<dbReference type="InterPro" id="IPR011611">
    <property type="entry name" value="PfkB_dom"/>
</dbReference>
<comment type="caution">
    <text evidence="8">The sequence shown here is derived from an EMBL/GenBank/DDBJ whole genome shotgun (WGS) entry which is preliminary data.</text>
</comment>
<dbReference type="NCBIfam" id="TIGR03168">
    <property type="entry name" value="1-PFK"/>
    <property type="match status" value="1"/>
</dbReference>
<dbReference type="CDD" id="cd01164">
    <property type="entry name" value="FruK_PfkB_like"/>
    <property type="match status" value="1"/>
</dbReference>
<keyword evidence="3" id="KW-0547">Nucleotide-binding</keyword>
<dbReference type="PROSITE" id="PS00584">
    <property type="entry name" value="PFKB_KINASES_2"/>
    <property type="match status" value="1"/>
</dbReference>
<keyword evidence="5" id="KW-0067">ATP-binding</keyword>
<dbReference type="Gene3D" id="3.40.1190.20">
    <property type="match status" value="1"/>
</dbReference>
<evidence type="ECO:0000313" key="9">
    <source>
        <dbReference type="Proteomes" id="UP000467240"/>
    </source>
</evidence>
<dbReference type="InterPro" id="IPR017583">
    <property type="entry name" value="Tagatose/fructose_Pkinase"/>
</dbReference>
<evidence type="ECO:0000256" key="3">
    <source>
        <dbReference type="ARBA" id="ARBA00022741"/>
    </source>
</evidence>
<feature type="domain" description="Carbohydrate kinase PfkB" evidence="7">
    <location>
        <begin position="8"/>
        <end position="300"/>
    </location>
</feature>
<dbReference type="InterPro" id="IPR029056">
    <property type="entry name" value="Ribokinase-like"/>
</dbReference>
<dbReference type="GO" id="GO:0005829">
    <property type="term" value="C:cytosol"/>
    <property type="evidence" value="ECO:0007669"/>
    <property type="project" value="TreeGrafter"/>
</dbReference>
<evidence type="ECO:0000256" key="2">
    <source>
        <dbReference type="ARBA" id="ARBA00022679"/>
    </source>
</evidence>
<sequence>MIVTLTANPAIDRTIELTGALRRGDVQRAARSDVQAGGKGVNVSRALAASGVETLAVFPAAADDAFTRLVAASGLPHLAVPVTGTVRTNIAVTEPDGTTTKLNEPGPRLDEAELDALGAAVVAACRGAAWLVIAGSLPAGLPANTYTTLVSRVRSELGAAAPRIAVDSSGAPLRHLVHGDEPIDLIKPNAEELAELAGHGDPEALEASPELAARIATESLGAARAALVTLGATGALLVESGGARFAASPRIRAVSTVGAGDSSLAGFLLASAEGQGTDGALAQAVAQGAAAAALPGSTLPARADTRPENITITDVSTRTR</sequence>
<dbReference type="GO" id="GO:0008443">
    <property type="term" value="F:phosphofructokinase activity"/>
    <property type="evidence" value="ECO:0007669"/>
    <property type="project" value="TreeGrafter"/>
</dbReference>
<proteinExistence type="inferred from homology"/>
<reference evidence="8 9" key="1">
    <citation type="submission" date="2019-09" db="EMBL/GenBank/DDBJ databases">
        <title>Phylogeny of genus Pseudoclavibacter and closely related genus.</title>
        <authorList>
            <person name="Li Y."/>
        </authorList>
    </citation>
    <scope>NUCLEOTIDE SEQUENCE [LARGE SCALE GENOMIC DNA]</scope>
    <source>
        <strain evidence="8 9">DSM 23821</strain>
    </source>
</reference>
<dbReference type="Pfam" id="PF00294">
    <property type="entry name" value="PfkB"/>
    <property type="match status" value="1"/>
</dbReference>
<evidence type="ECO:0000259" key="7">
    <source>
        <dbReference type="Pfam" id="PF00294"/>
    </source>
</evidence>
<dbReference type="OrthoDB" id="9801219at2"/>
<dbReference type="EMBL" id="WBJZ01000011">
    <property type="protein sequence ID" value="KAB1656674.1"/>
    <property type="molecule type" value="Genomic_DNA"/>
</dbReference>
<evidence type="ECO:0000256" key="4">
    <source>
        <dbReference type="ARBA" id="ARBA00022777"/>
    </source>
</evidence>
<dbReference type="PANTHER" id="PTHR46566">
    <property type="entry name" value="1-PHOSPHOFRUCTOKINASE-RELATED"/>
    <property type="match status" value="1"/>
</dbReference>
<dbReference type="PANTHER" id="PTHR46566:SF5">
    <property type="entry name" value="1-PHOSPHOFRUCTOKINASE"/>
    <property type="match status" value="1"/>
</dbReference>
<evidence type="ECO:0000256" key="5">
    <source>
        <dbReference type="ARBA" id="ARBA00022840"/>
    </source>
</evidence>
<dbReference type="AlphaFoldDB" id="A0A7J5BR24"/>
<dbReference type="RefSeq" id="WP_158040688.1">
    <property type="nucleotide sequence ID" value="NZ_JACCFV010000001.1"/>
</dbReference>
<keyword evidence="4 8" id="KW-0418">Kinase</keyword>
<evidence type="ECO:0000256" key="1">
    <source>
        <dbReference type="ARBA" id="ARBA00010688"/>
    </source>
</evidence>
<dbReference type="PIRSF" id="PIRSF000535">
    <property type="entry name" value="1PFK/6PFK/LacC"/>
    <property type="match status" value="1"/>
</dbReference>
<gene>
    <name evidence="8" type="ORF">F8O01_09795</name>
</gene>
<dbReference type="Proteomes" id="UP000467240">
    <property type="component" value="Unassembled WGS sequence"/>
</dbReference>
<dbReference type="GO" id="GO:0005524">
    <property type="term" value="F:ATP binding"/>
    <property type="evidence" value="ECO:0007669"/>
    <property type="project" value="UniProtKB-KW"/>
</dbReference>